<evidence type="ECO:0000313" key="4">
    <source>
        <dbReference type="Proteomes" id="UP000219514"/>
    </source>
</evidence>
<keyword evidence="4" id="KW-1185">Reference proteome</keyword>
<dbReference type="InterPro" id="IPR029058">
    <property type="entry name" value="AB_hydrolase_fold"/>
</dbReference>
<evidence type="ECO:0000256" key="1">
    <source>
        <dbReference type="ARBA" id="ARBA00022801"/>
    </source>
</evidence>
<evidence type="ECO:0000313" key="3">
    <source>
        <dbReference type="EMBL" id="SNX94806.1"/>
    </source>
</evidence>
<dbReference type="Gene3D" id="3.40.50.1820">
    <property type="entry name" value="alpha/beta hydrolase"/>
    <property type="match status" value="1"/>
</dbReference>
<gene>
    <name evidence="3" type="ORF">SAMN06893097_101603</name>
</gene>
<dbReference type="PRINTS" id="PR00111">
    <property type="entry name" value="ABHYDROLASE"/>
</dbReference>
<dbReference type="AlphaFoldDB" id="A0A285E9P2"/>
<dbReference type="PANTHER" id="PTHR43798">
    <property type="entry name" value="MONOACYLGLYCEROL LIPASE"/>
    <property type="match status" value="1"/>
</dbReference>
<dbReference type="Proteomes" id="UP000219514">
    <property type="component" value="Unassembled WGS sequence"/>
</dbReference>
<name>A0A285E9P2_9ACTN</name>
<dbReference type="InterPro" id="IPR000073">
    <property type="entry name" value="AB_hydrolase_1"/>
</dbReference>
<sequence length="253" mass="26970">MSLGVEATGSPGAPAIVFLHGVAASSWMWWRQVPAFADHLCLAVDLPGHGRSRDVPWVSLADAAGQVAALVRARTATGRAHVVGLSLGGHVALTLLEHHPDVVDRAVVSGVTAEPWPHRWLLGPQVWLTTRQLRNRRLVEAQARSLGLPPEVQGAFTDTVLAMDPRTYRRITTEVAGYGLPRSLRTVRTPTLVLAGGRESAAIRRAVQLIPAVVPGATGRVVPGVGHGWNVEAPELFTATVRAWIEGFPPAPG</sequence>
<feature type="domain" description="AB hydrolase-1" evidence="2">
    <location>
        <begin position="16"/>
        <end position="238"/>
    </location>
</feature>
<dbReference type="RefSeq" id="WP_097204235.1">
    <property type="nucleotide sequence ID" value="NZ_JACHXB010000001.1"/>
</dbReference>
<dbReference type="InterPro" id="IPR050266">
    <property type="entry name" value="AB_hydrolase_sf"/>
</dbReference>
<dbReference type="Pfam" id="PF12697">
    <property type="entry name" value="Abhydrolase_6"/>
    <property type="match status" value="1"/>
</dbReference>
<protein>
    <submittedName>
        <fullName evidence="3">Pimeloyl-ACP methyl ester carboxylesterase</fullName>
    </submittedName>
</protein>
<reference evidence="3 4" key="1">
    <citation type="submission" date="2017-09" db="EMBL/GenBank/DDBJ databases">
        <authorList>
            <person name="Ehlers B."/>
            <person name="Leendertz F.H."/>
        </authorList>
    </citation>
    <scope>NUCLEOTIDE SEQUENCE [LARGE SCALE GENOMIC DNA]</scope>
    <source>
        <strain evidence="3 4">DSM 46844</strain>
    </source>
</reference>
<keyword evidence="1" id="KW-0378">Hydrolase</keyword>
<proteinExistence type="predicted"/>
<dbReference type="GO" id="GO:0016020">
    <property type="term" value="C:membrane"/>
    <property type="evidence" value="ECO:0007669"/>
    <property type="project" value="TreeGrafter"/>
</dbReference>
<dbReference type="EMBL" id="OBDO01000001">
    <property type="protein sequence ID" value="SNX94806.1"/>
    <property type="molecule type" value="Genomic_DNA"/>
</dbReference>
<dbReference type="OrthoDB" id="3519228at2"/>
<organism evidence="3 4">
    <name type="scientific">Geodermatophilus sabuli</name>
    <dbReference type="NCBI Taxonomy" id="1564158"/>
    <lineage>
        <taxon>Bacteria</taxon>
        <taxon>Bacillati</taxon>
        <taxon>Actinomycetota</taxon>
        <taxon>Actinomycetes</taxon>
        <taxon>Geodermatophilales</taxon>
        <taxon>Geodermatophilaceae</taxon>
        <taxon>Geodermatophilus</taxon>
    </lineage>
</organism>
<evidence type="ECO:0000259" key="2">
    <source>
        <dbReference type="Pfam" id="PF12697"/>
    </source>
</evidence>
<accession>A0A285E9P2</accession>
<dbReference type="PANTHER" id="PTHR43798:SF31">
    <property type="entry name" value="AB HYDROLASE SUPERFAMILY PROTEIN YCLE"/>
    <property type="match status" value="1"/>
</dbReference>
<dbReference type="SUPFAM" id="SSF53474">
    <property type="entry name" value="alpha/beta-Hydrolases"/>
    <property type="match status" value="1"/>
</dbReference>
<dbReference type="GO" id="GO:0016787">
    <property type="term" value="F:hydrolase activity"/>
    <property type="evidence" value="ECO:0007669"/>
    <property type="project" value="UniProtKB-KW"/>
</dbReference>